<dbReference type="InterPro" id="IPR025668">
    <property type="entry name" value="Tnp_DDE_dom"/>
</dbReference>
<dbReference type="OrthoDB" id="5620529at2"/>
<sequence>YADKGYIGKELNEKLKELDVDLITTVRKNMKSKAMSAFDRAMLSKRYIIETINDQLKNISQIEHSRHRSETSFMLNLISGIVAYCLKKQKPCIKLSADVFGMMPD</sequence>
<gene>
    <name evidence="2" type="ORF">SAMN02745724_00738</name>
</gene>
<dbReference type="STRING" id="1123010.SAMN02745724_00738"/>
<dbReference type="Pfam" id="PF13612">
    <property type="entry name" value="DDE_Tnp_1_3"/>
    <property type="match status" value="1"/>
</dbReference>
<feature type="domain" description="Transposase DDE" evidence="1">
    <location>
        <begin position="1"/>
        <end position="69"/>
    </location>
</feature>
<keyword evidence="3" id="KW-1185">Reference proteome</keyword>
<protein>
    <submittedName>
        <fullName evidence="2">Transposase DDE domain-containing protein</fullName>
    </submittedName>
</protein>
<dbReference type="EMBL" id="FOLO01000004">
    <property type="protein sequence ID" value="SFC04278.1"/>
    <property type="molecule type" value="Genomic_DNA"/>
</dbReference>
<dbReference type="RefSeq" id="WP_143085031.1">
    <property type="nucleotide sequence ID" value="NZ_FOLO01000004.1"/>
</dbReference>
<evidence type="ECO:0000259" key="1">
    <source>
        <dbReference type="Pfam" id="PF13612"/>
    </source>
</evidence>
<name>A0A1I1G374_9GAMM</name>
<evidence type="ECO:0000313" key="2">
    <source>
        <dbReference type="EMBL" id="SFC04278.1"/>
    </source>
</evidence>
<evidence type="ECO:0000313" key="3">
    <source>
        <dbReference type="Proteomes" id="UP000198862"/>
    </source>
</evidence>
<dbReference type="Proteomes" id="UP000198862">
    <property type="component" value="Unassembled WGS sequence"/>
</dbReference>
<accession>A0A1I1G374</accession>
<proteinExistence type="predicted"/>
<dbReference type="AlphaFoldDB" id="A0A1I1G374"/>
<organism evidence="2 3">
    <name type="scientific">Pseudoalteromonas denitrificans DSM 6059</name>
    <dbReference type="NCBI Taxonomy" id="1123010"/>
    <lineage>
        <taxon>Bacteria</taxon>
        <taxon>Pseudomonadati</taxon>
        <taxon>Pseudomonadota</taxon>
        <taxon>Gammaproteobacteria</taxon>
        <taxon>Alteromonadales</taxon>
        <taxon>Pseudoalteromonadaceae</taxon>
        <taxon>Pseudoalteromonas</taxon>
    </lineage>
</organism>
<feature type="non-terminal residue" evidence="2">
    <location>
        <position position="1"/>
    </location>
</feature>
<reference evidence="2 3" key="1">
    <citation type="submission" date="2016-10" db="EMBL/GenBank/DDBJ databases">
        <authorList>
            <person name="de Groot N.N."/>
        </authorList>
    </citation>
    <scope>NUCLEOTIDE SEQUENCE [LARGE SCALE GENOMIC DNA]</scope>
    <source>
        <strain evidence="2 3">DSM 6059</strain>
    </source>
</reference>